<gene>
    <name evidence="1" type="ORF">IscW_ISCW002972</name>
</gene>
<dbReference type="AlphaFoldDB" id="B7P8F9"/>
<accession>B7P8F9</accession>
<reference evidence="2" key="2">
    <citation type="submission" date="2020-05" db="UniProtKB">
        <authorList>
            <consortium name="EnsemblMetazoa"/>
        </authorList>
    </citation>
    <scope>IDENTIFICATION</scope>
    <source>
        <strain evidence="2">wikel</strain>
    </source>
</reference>
<name>B7P8F9_IXOSC</name>
<dbReference type="VEuPathDB" id="VectorBase:ISCI002972"/>
<dbReference type="Proteomes" id="UP000001555">
    <property type="component" value="Unassembled WGS sequence"/>
</dbReference>
<dbReference type="EMBL" id="DS656977">
    <property type="protein sequence ID" value="EEC02881.1"/>
    <property type="molecule type" value="Genomic_DNA"/>
</dbReference>
<dbReference type="EMBL" id="ABJB010860658">
    <property type="status" value="NOT_ANNOTATED_CDS"/>
    <property type="molecule type" value="Genomic_DNA"/>
</dbReference>
<reference evidence="1 3" key="1">
    <citation type="submission" date="2008-03" db="EMBL/GenBank/DDBJ databases">
        <title>Annotation of Ixodes scapularis.</title>
        <authorList>
            <consortium name="Ixodes scapularis Genome Project Consortium"/>
            <person name="Caler E."/>
            <person name="Hannick L.I."/>
            <person name="Bidwell S."/>
            <person name="Joardar V."/>
            <person name="Thiagarajan M."/>
            <person name="Amedeo P."/>
            <person name="Galinsky K.J."/>
            <person name="Schobel S."/>
            <person name="Inman J."/>
            <person name="Hostetler J."/>
            <person name="Miller J."/>
            <person name="Hammond M."/>
            <person name="Megy K."/>
            <person name="Lawson D."/>
            <person name="Kodira C."/>
            <person name="Sutton G."/>
            <person name="Meyer J."/>
            <person name="Hill C.A."/>
            <person name="Birren B."/>
            <person name="Nene V."/>
            <person name="Collins F."/>
            <person name="Alarcon-Chaidez F."/>
            <person name="Wikel S."/>
            <person name="Strausberg R."/>
        </authorList>
    </citation>
    <scope>NUCLEOTIDE SEQUENCE [LARGE SCALE GENOMIC DNA]</scope>
    <source>
        <strain evidence="3">Wikel</strain>
        <strain evidence="1">Wikel colony</strain>
    </source>
</reference>
<dbReference type="EMBL" id="ABJB010413532">
    <property type="status" value="NOT_ANNOTATED_CDS"/>
    <property type="molecule type" value="Genomic_DNA"/>
</dbReference>
<proteinExistence type="predicted"/>
<dbReference type="HOGENOM" id="CLU_2778667_0_0_1"/>
<dbReference type="InParanoid" id="B7P8F9"/>
<sequence length="69" mass="7822">MHRRPRKTHRLGLVVRRDTTLYVVRYDGSAPLWSSVCLFLTSSLSVAPVNQVQSVSAVRKQRVARSSKI</sequence>
<organism>
    <name type="scientific">Ixodes scapularis</name>
    <name type="common">Black-legged tick</name>
    <name type="synonym">Deer tick</name>
    <dbReference type="NCBI Taxonomy" id="6945"/>
    <lineage>
        <taxon>Eukaryota</taxon>
        <taxon>Metazoa</taxon>
        <taxon>Ecdysozoa</taxon>
        <taxon>Arthropoda</taxon>
        <taxon>Chelicerata</taxon>
        <taxon>Arachnida</taxon>
        <taxon>Acari</taxon>
        <taxon>Parasitiformes</taxon>
        <taxon>Ixodida</taxon>
        <taxon>Ixodoidea</taxon>
        <taxon>Ixodidae</taxon>
        <taxon>Ixodinae</taxon>
        <taxon>Ixodes</taxon>
    </lineage>
</organism>
<evidence type="ECO:0000313" key="1">
    <source>
        <dbReference type="EMBL" id="EEC02881.1"/>
    </source>
</evidence>
<dbReference type="EnsemblMetazoa" id="ISCW002972-RA">
    <property type="protein sequence ID" value="ISCW002972-PA"/>
    <property type="gene ID" value="ISCW002972"/>
</dbReference>
<protein>
    <submittedName>
        <fullName evidence="1 2">Uncharacterized protein</fullName>
    </submittedName>
</protein>
<dbReference type="VEuPathDB" id="VectorBase:ISCW002972"/>
<dbReference type="PaxDb" id="6945-B7P8F9"/>
<evidence type="ECO:0000313" key="3">
    <source>
        <dbReference type="Proteomes" id="UP000001555"/>
    </source>
</evidence>
<evidence type="ECO:0000313" key="2">
    <source>
        <dbReference type="EnsemblMetazoa" id="ISCW002972-PA"/>
    </source>
</evidence>
<keyword evidence="3" id="KW-1185">Reference proteome</keyword>